<dbReference type="PROSITE" id="PS50932">
    <property type="entry name" value="HTH_LACI_2"/>
    <property type="match status" value="1"/>
</dbReference>
<dbReference type="SUPFAM" id="SSF47413">
    <property type="entry name" value="lambda repressor-like DNA-binding domains"/>
    <property type="match status" value="1"/>
</dbReference>
<keyword evidence="6" id="KW-1185">Reference proteome</keyword>
<dbReference type="Gene3D" id="1.10.260.40">
    <property type="entry name" value="lambda repressor-like DNA-binding domains"/>
    <property type="match status" value="1"/>
</dbReference>
<dbReference type="SUPFAM" id="SSF53822">
    <property type="entry name" value="Periplasmic binding protein-like I"/>
    <property type="match status" value="1"/>
</dbReference>
<gene>
    <name evidence="5" type="ordered locus">Runsl_0416</name>
</gene>
<dbReference type="InterPro" id="IPR046335">
    <property type="entry name" value="LacI/GalR-like_sensor"/>
</dbReference>
<dbReference type="PANTHER" id="PTHR30146">
    <property type="entry name" value="LACI-RELATED TRANSCRIPTIONAL REPRESSOR"/>
    <property type="match status" value="1"/>
</dbReference>
<dbReference type="Gene3D" id="3.40.50.2300">
    <property type="match status" value="2"/>
</dbReference>
<dbReference type="InterPro" id="IPR000394">
    <property type="entry name" value="RNA_pol_sigma_54"/>
</dbReference>
<dbReference type="RefSeq" id="WP_013926191.1">
    <property type="nucleotide sequence ID" value="NC_015703.1"/>
</dbReference>
<dbReference type="InterPro" id="IPR010982">
    <property type="entry name" value="Lambda_DNA-bd_dom_sf"/>
</dbReference>
<dbReference type="InterPro" id="IPR000843">
    <property type="entry name" value="HTH_LacI"/>
</dbReference>
<dbReference type="Pfam" id="PF00356">
    <property type="entry name" value="LacI"/>
    <property type="match status" value="1"/>
</dbReference>
<evidence type="ECO:0000313" key="6">
    <source>
        <dbReference type="Proteomes" id="UP000000493"/>
    </source>
</evidence>
<keyword evidence="1" id="KW-0805">Transcription regulation</keyword>
<evidence type="ECO:0000256" key="3">
    <source>
        <dbReference type="ARBA" id="ARBA00023163"/>
    </source>
</evidence>
<evidence type="ECO:0000313" key="5">
    <source>
        <dbReference type="EMBL" id="AEI46866.1"/>
    </source>
</evidence>
<evidence type="ECO:0000256" key="1">
    <source>
        <dbReference type="ARBA" id="ARBA00023015"/>
    </source>
</evidence>
<name>A0A7U3ZGL9_RUNSL</name>
<feature type="domain" description="HTH lacI-type" evidence="4">
    <location>
        <begin position="7"/>
        <end position="61"/>
    </location>
</feature>
<accession>A0A7U3ZGL9</accession>
<dbReference type="PROSITE" id="PS00717">
    <property type="entry name" value="SIGMA54_1"/>
    <property type="match status" value="1"/>
</dbReference>
<dbReference type="Pfam" id="PF13377">
    <property type="entry name" value="Peripla_BP_3"/>
    <property type="match status" value="1"/>
</dbReference>
<dbReference type="PANTHER" id="PTHR30146:SF109">
    <property type="entry name" value="HTH-TYPE TRANSCRIPTIONAL REGULATOR GALS"/>
    <property type="match status" value="1"/>
</dbReference>
<dbReference type="Proteomes" id="UP000000493">
    <property type="component" value="Chromosome"/>
</dbReference>
<dbReference type="GO" id="GO:0001216">
    <property type="term" value="F:DNA-binding transcription activator activity"/>
    <property type="evidence" value="ECO:0007669"/>
    <property type="project" value="InterPro"/>
</dbReference>
<dbReference type="CDD" id="cd06267">
    <property type="entry name" value="PBP1_LacI_sugar_binding-like"/>
    <property type="match status" value="1"/>
</dbReference>
<evidence type="ECO:0000256" key="2">
    <source>
        <dbReference type="ARBA" id="ARBA00023125"/>
    </source>
</evidence>
<evidence type="ECO:0000259" key="4">
    <source>
        <dbReference type="PROSITE" id="PS50932"/>
    </source>
</evidence>
<keyword evidence="2" id="KW-0238">DNA-binding</keyword>
<organism evidence="5 6">
    <name type="scientific">Runella slithyformis (strain ATCC 29530 / DSM 19594 / LMG 11500 / NCIMB 11436 / LSU 4)</name>
    <dbReference type="NCBI Taxonomy" id="761193"/>
    <lineage>
        <taxon>Bacteria</taxon>
        <taxon>Pseudomonadati</taxon>
        <taxon>Bacteroidota</taxon>
        <taxon>Cytophagia</taxon>
        <taxon>Cytophagales</taxon>
        <taxon>Spirosomataceae</taxon>
        <taxon>Runella</taxon>
    </lineage>
</organism>
<dbReference type="GO" id="GO:0000976">
    <property type="term" value="F:transcription cis-regulatory region binding"/>
    <property type="evidence" value="ECO:0007669"/>
    <property type="project" value="TreeGrafter"/>
</dbReference>
<reference evidence="5 6" key="2">
    <citation type="journal article" date="2012" name="Stand. Genomic Sci.">
        <title>Complete genome sequence of the aquatic bacterium Runella slithyformis type strain (LSU 4(T)).</title>
        <authorList>
            <person name="Copeland A."/>
            <person name="Zhang X."/>
            <person name="Misra M."/>
            <person name="Lapidus A."/>
            <person name="Nolan M."/>
            <person name="Lucas S."/>
            <person name="Deshpande S."/>
            <person name="Cheng J.F."/>
            <person name="Tapia R."/>
            <person name="Goodwin L.A."/>
            <person name="Pitluck S."/>
            <person name="Liolios K."/>
            <person name="Pagani I."/>
            <person name="Ivanova N."/>
            <person name="Mikhailova N."/>
            <person name="Pati A."/>
            <person name="Chen A."/>
            <person name="Palaniappan K."/>
            <person name="Land M."/>
            <person name="Hauser L."/>
            <person name="Pan C."/>
            <person name="Jeffries C.D."/>
            <person name="Detter J.C."/>
            <person name="Brambilla E.M."/>
            <person name="Rohde M."/>
            <person name="Djao O.D."/>
            <person name="Goker M."/>
            <person name="Sikorski J."/>
            <person name="Tindall B.J."/>
            <person name="Woyke T."/>
            <person name="Bristow J."/>
            <person name="Eisen J.A."/>
            <person name="Markowitz V."/>
            <person name="Hugenholtz P."/>
            <person name="Kyrpides N.C."/>
            <person name="Klenk H.P."/>
            <person name="Mavromatis K."/>
        </authorList>
    </citation>
    <scope>NUCLEOTIDE SEQUENCE [LARGE SCALE GENOMIC DNA]</scope>
    <source>
        <strain evidence="6">ATCC 29530 / DSM 19594 / LMG 11500 / NCIMB 11436 / LSU 4</strain>
    </source>
</reference>
<dbReference type="AlphaFoldDB" id="A0A7U3ZGL9"/>
<protein>
    <submittedName>
        <fullName evidence="5">Transcriptional regulator, LacI family</fullName>
    </submittedName>
</protein>
<proteinExistence type="predicted"/>
<dbReference type="CDD" id="cd01392">
    <property type="entry name" value="HTH_LacI"/>
    <property type="match status" value="1"/>
</dbReference>
<dbReference type="EMBL" id="CP002859">
    <property type="protein sequence ID" value="AEI46866.1"/>
    <property type="molecule type" value="Genomic_DNA"/>
</dbReference>
<dbReference type="GO" id="GO:0016987">
    <property type="term" value="F:sigma factor activity"/>
    <property type="evidence" value="ECO:0007669"/>
    <property type="project" value="InterPro"/>
</dbReference>
<sequence>MTKNTPVTIKDIAHALNLSASTVSRALRGMPEIHPETRQAVLQLAQEMDYQPNQLAKNLVKSRTRTIGVILPTLSYYFFSSVLNSIEEAAMQAGYSVVVCQTNESYLREVAQIQNLLNSQVEGFIISLARDTQDLDHIHRLLRKQIPVVIFDRYAEGIEASKVIVDNKLAAFKATEHLIENGCRRLGCLAGPPNLLISNQRLEGFKEALLKYDLPYRERYVFHSDFTQENSMMQALSIMALPEPPDGILTMSDRIAFSTMYALKQRGLRIPEDVAIASFNNEPTCIYLSPSLTSVNQSIQEMGAQVVRLLLKQLESEHSVPETVTLPTQLMVRESSLPSRKKVAE</sequence>
<dbReference type="KEGG" id="rsi:Runsl_0416"/>
<dbReference type="InterPro" id="IPR028082">
    <property type="entry name" value="Peripla_BP_I"/>
</dbReference>
<dbReference type="SMART" id="SM00354">
    <property type="entry name" value="HTH_LACI"/>
    <property type="match status" value="1"/>
</dbReference>
<keyword evidence="3" id="KW-0804">Transcription</keyword>
<reference evidence="6" key="1">
    <citation type="submission" date="2011-06" db="EMBL/GenBank/DDBJ databases">
        <title>The complete genome of chromosome of Runella slithyformis DSM 19594.</title>
        <authorList>
            <consortium name="US DOE Joint Genome Institute (JGI-PGF)"/>
            <person name="Lucas S."/>
            <person name="Han J."/>
            <person name="Lapidus A."/>
            <person name="Bruce D."/>
            <person name="Goodwin L."/>
            <person name="Pitluck S."/>
            <person name="Peters L."/>
            <person name="Kyrpides N."/>
            <person name="Mavromatis K."/>
            <person name="Ivanova N."/>
            <person name="Ovchinnikova G."/>
            <person name="Zhang X."/>
            <person name="Misra M."/>
            <person name="Detter J.C."/>
            <person name="Tapia R."/>
            <person name="Han C."/>
            <person name="Land M."/>
            <person name="Hauser L."/>
            <person name="Markowitz V."/>
            <person name="Cheng J.-F."/>
            <person name="Hugenholtz P."/>
            <person name="Woyke T."/>
            <person name="Wu D."/>
            <person name="Tindall B."/>
            <person name="Faehrich R."/>
            <person name="Brambilla E."/>
            <person name="Klenk H.-P."/>
            <person name="Eisen J.A."/>
        </authorList>
    </citation>
    <scope>NUCLEOTIDE SEQUENCE [LARGE SCALE GENOMIC DNA]</scope>
    <source>
        <strain evidence="6">ATCC 29530 / DSM 19594 / LMG 11500 / NCIMB 11436 / LSU 4</strain>
    </source>
</reference>